<dbReference type="AlphaFoldDB" id="A0A7R9ZTG2"/>
<dbReference type="GO" id="GO:0005783">
    <property type="term" value="C:endoplasmic reticulum"/>
    <property type="evidence" value="ECO:0007669"/>
    <property type="project" value="TreeGrafter"/>
</dbReference>
<dbReference type="GO" id="GO:0030968">
    <property type="term" value="P:endoplasmic reticulum unfolded protein response"/>
    <property type="evidence" value="ECO:0007669"/>
    <property type="project" value="TreeGrafter"/>
</dbReference>
<accession>A0A7R9ZTG2</accession>
<evidence type="ECO:0000256" key="3">
    <source>
        <dbReference type="SAM" id="MobiDB-lite"/>
    </source>
</evidence>
<evidence type="ECO:0000313" key="5">
    <source>
        <dbReference type="EMBL" id="CAD8343418.1"/>
    </source>
</evidence>
<gene>
    <name evidence="5" type="ORF">PARE0329_LOCUS53</name>
</gene>
<feature type="transmembrane region" description="Helical" evidence="4">
    <location>
        <begin position="286"/>
        <end position="308"/>
    </location>
</feature>
<feature type="transmembrane region" description="Helical" evidence="4">
    <location>
        <begin position="441"/>
        <end position="462"/>
    </location>
</feature>
<reference evidence="5" key="1">
    <citation type="submission" date="2021-01" db="EMBL/GenBank/DDBJ databases">
        <authorList>
            <person name="Corre E."/>
            <person name="Pelletier E."/>
            <person name="Niang G."/>
            <person name="Scheremetjew M."/>
            <person name="Finn R."/>
            <person name="Kale V."/>
            <person name="Holt S."/>
            <person name="Cochrane G."/>
            <person name="Meng A."/>
            <person name="Brown T."/>
            <person name="Cohen L."/>
        </authorList>
    </citation>
    <scope>NUCLEOTIDE SEQUENCE</scope>
    <source>
        <strain evidence="5">B593</strain>
    </source>
</reference>
<keyword evidence="4" id="KW-0812">Transmembrane</keyword>
<dbReference type="InterPro" id="IPR052346">
    <property type="entry name" value="O-mannosyl-transferase_TMTC"/>
</dbReference>
<sequence length="710" mass="80016">MTSGDGSTNNDGGDSDNPRIKTSTTDENISAQQDQHEEPSNNVSEDDTVKAARSQNPRKSPFPRLLIQGVFHLACIVLYLVPILAPNEFAGPTLDEAHVMAGDVQKDIHDPDATWEQIFSNDYWGRPMNSPSSHKSWRPLTVLSFRYLKGPFLDLASQSLQQLTVHRFVNAVCHAAAGELVGQLATQLFVLNTNQYIDEHENAMWLQLITKVLFCLQPAHVEVTANAANRNHVLAVLLGLILCFPGTKPQNTYRGSNAQRLKITTPFWLFIVALVAGYLASETFVFMIPGIMVAMTVVSFTAMGATTVKRINLPEKSKEPEAFGGKILQLRNFIIDYLKAMISIAPRLILLVISIGLYLGGRWYFDTLDIPTGLIRPAESPYYAFEGTKRFKNYLYVVTIHLGKQWGLVLPKNFGGDPIGFSHEYGFDCIPEIQGWVDERLIFGVGFHLLLAMTISVILVAYNARQFFGLVAMHWSWTLFTLFPICGILKVGTFVSDRIVFPATVVANIWIGKIFHGYATNWFWNKNSPFRFFRPLQAIFILWWIGASYATVHNRALDWMDSVSLMNSALVTCPRFAKVHMEVSKIYSGLYPSLFDLKKSRFHLDTARNIDPDLCDLHKQYVFVALQENNYKEVERELTQALLCPFTSSGAEALWNNYWNQLLSSTPKGSRQHAEIEGRYRNAMAIVQEGILKEKAAQEAAEANKIRQKN</sequence>
<evidence type="ECO:0000256" key="2">
    <source>
        <dbReference type="ARBA" id="ARBA00022803"/>
    </source>
</evidence>
<feature type="transmembrane region" description="Helical" evidence="4">
    <location>
        <begin position="532"/>
        <end position="552"/>
    </location>
</feature>
<feature type="transmembrane region" description="Helical" evidence="4">
    <location>
        <begin position="348"/>
        <end position="365"/>
    </location>
</feature>
<keyword evidence="2" id="KW-0802">TPR repeat</keyword>
<dbReference type="EMBL" id="HBEH01000092">
    <property type="protein sequence ID" value="CAD8343418.1"/>
    <property type="molecule type" value="Transcribed_RNA"/>
</dbReference>
<evidence type="ECO:0000256" key="1">
    <source>
        <dbReference type="ARBA" id="ARBA00022737"/>
    </source>
</evidence>
<feature type="compositionally biased region" description="Low complexity" evidence="3">
    <location>
        <begin position="1"/>
        <end position="12"/>
    </location>
</feature>
<evidence type="ECO:0000256" key="4">
    <source>
        <dbReference type="SAM" id="Phobius"/>
    </source>
</evidence>
<keyword evidence="1" id="KW-0677">Repeat</keyword>
<keyword evidence="4" id="KW-0472">Membrane</keyword>
<proteinExistence type="predicted"/>
<protein>
    <submittedName>
        <fullName evidence="5">Uncharacterized protein</fullName>
    </submittedName>
</protein>
<feature type="transmembrane region" description="Helical" evidence="4">
    <location>
        <begin position="474"/>
        <end position="493"/>
    </location>
</feature>
<dbReference type="PANTHER" id="PTHR44227">
    <property type="match status" value="1"/>
</dbReference>
<name>A0A7R9ZTG2_9STRA</name>
<feature type="compositionally biased region" description="Polar residues" evidence="3">
    <location>
        <begin position="20"/>
        <end position="33"/>
    </location>
</feature>
<dbReference type="GO" id="GO:0035269">
    <property type="term" value="P:protein O-linked glycosylation via mannose"/>
    <property type="evidence" value="ECO:0007669"/>
    <property type="project" value="TreeGrafter"/>
</dbReference>
<feature type="region of interest" description="Disordered" evidence="3">
    <location>
        <begin position="1"/>
        <end position="59"/>
    </location>
</feature>
<feature type="transmembrane region" description="Helical" evidence="4">
    <location>
        <begin position="499"/>
        <end position="520"/>
    </location>
</feature>
<dbReference type="GO" id="GO:0000030">
    <property type="term" value="F:mannosyltransferase activity"/>
    <property type="evidence" value="ECO:0007669"/>
    <property type="project" value="TreeGrafter"/>
</dbReference>
<keyword evidence="4" id="KW-1133">Transmembrane helix</keyword>
<organism evidence="5">
    <name type="scientific">Pseudo-nitzschia arenysensis</name>
    <dbReference type="NCBI Taxonomy" id="697910"/>
    <lineage>
        <taxon>Eukaryota</taxon>
        <taxon>Sar</taxon>
        <taxon>Stramenopiles</taxon>
        <taxon>Ochrophyta</taxon>
        <taxon>Bacillariophyta</taxon>
        <taxon>Bacillariophyceae</taxon>
        <taxon>Bacillariophycidae</taxon>
        <taxon>Bacillariales</taxon>
        <taxon>Bacillariaceae</taxon>
        <taxon>Pseudo-nitzschia</taxon>
    </lineage>
</organism>
<dbReference type="PANTHER" id="PTHR44227:SF3">
    <property type="entry name" value="PROTEIN O-MANNOSYL-TRANSFERASE TMTC4"/>
    <property type="match status" value="1"/>
</dbReference>
<feature type="transmembrane region" description="Helical" evidence="4">
    <location>
        <begin position="261"/>
        <end position="280"/>
    </location>
</feature>